<dbReference type="Proteomes" id="UP001553161">
    <property type="component" value="Unassembled WGS sequence"/>
</dbReference>
<sequence length="87" mass="9262">LFVVFVMMLHPTQELEPPANPVRVSLSVVGEQIKSKGIGRMNMQALGLVVLLPSILMLSTNESVPGELPATLIGAMAGYIFGVRNGD</sequence>
<dbReference type="RefSeq" id="WP_366195010.1">
    <property type="nucleotide sequence ID" value="NZ_JBFBVU010000091.1"/>
</dbReference>
<dbReference type="EMBL" id="JBFBVU010000091">
    <property type="protein sequence ID" value="MEV8469059.1"/>
    <property type="molecule type" value="Genomic_DNA"/>
</dbReference>
<reference evidence="1 2" key="1">
    <citation type="submission" date="2024-07" db="EMBL/GenBank/DDBJ databases">
        <authorList>
            <person name="Kang M."/>
        </authorList>
    </citation>
    <scope>NUCLEOTIDE SEQUENCE [LARGE SCALE GENOMIC DNA]</scope>
    <source>
        <strain evidence="1 2">DFM31</strain>
    </source>
</reference>
<organism evidence="1 2">
    <name type="scientific">Meridianimarinicoccus marinus</name>
    <dbReference type="NCBI Taxonomy" id="3231483"/>
    <lineage>
        <taxon>Bacteria</taxon>
        <taxon>Pseudomonadati</taxon>
        <taxon>Pseudomonadota</taxon>
        <taxon>Alphaproteobacteria</taxon>
        <taxon>Rhodobacterales</taxon>
        <taxon>Paracoccaceae</taxon>
        <taxon>Meridianimarinicoccus</taxon>
    </lineage>
</organism>
<feature type="non-terminal residue" evidence="1">
    <location>
        <position position="1"/>
    </location>
</feature>
<keyword evidence="2" id="KW-1185">Reference proteome</keyword>
<comment type="caution">
    <text evidence="1">The sequence shown here is derived from an EMBL/GenBank/DDBJ whole genome shotgun (WGS) entry which is preliminary data.</text>
</comment>
<evidence type="ECO:0000313" key="1">
    <source>
        <dbReference type="EMBL" id="MEV8469059.1"/>
    </source>
</evidence>
<gene>
    <name evidence="1" type="ORF">AB0T83_20255</name>
</gene>
<evidence type="ECO:0000313" key="2">
    <source>
        <dbReference type="Proteomes" id="UP001553161"/>
    </source>
</evidence>
<protein>
    <submittedName>
        <fullName evidence="1">Uncharacterized protein</fullName>
    </submittedName>
</protein>
<accession>A0ABV3LBX2</accession>
<proteinExistence type="predicted"/>
<name>A0ABV3LBX2_9RHOB</name>